<dbReference type="InterPro" id="IPR013149">
    <property type="entry name" value="ADH-like_C"/>
</dbReference>
<dbReference type="PANTHER" id="PTHR43677">
    <property type="entry name" value="SHORT-CHAIN DEHYDROGENASE/REDUCTASE"/>
    <property type="match status" value="1"/>
</dbReference>
<dbReference type="GO" id="GO:0005739">
    <property type="term" value="C:mitochondrion"/>
    <property type="evidence" value="ECO:0007669"/>
    <property type="project" value="TreeGrafter"/>
</dbReference>
<dbReference type="Gene3D" id="3.90.180.10">
    <property type="entry name" value="Medium-chain alcohol dehydrogenases, catalytic domain"/>
    <property type="match status" value="1"/>
</dbReference>
<dbReference type="InterPro" id="IPR036291">
    <property type="entry name" value="NAD(P)-bd_dom_sf"/>
</dbReference>
<dbReference type="SUPFAM" id="SSF51735">
    <property type="entry name" value="NAD(P)-binding Rossmann-fold domains"/>
    <property type="match status" value="1"/>
</dbReference>
<dbReference type="Pfam" id="PF00107">
    <property type="entry name" value="ADH_zinc_N"/>
    <property type="match status" value="1"/>
</dbReference>
<dbReference type="Gene3D" id="3.40.50.720">
    <property type="entry name" value="NAD(P)-binding Rossmann-like Domain"/>
    <property type="match status" value="1"/>
</dbReference>
<organism evidence="2 3">
    <name type="scientific">Colletotrichum tanaceti</name>
    <dbReference type="NCBI Taxonomy" id="1306861"/>
    <lineage>
        <taxon>Eukaryota</taxon>
        <taxon>Fungi</taxon>
        <taxon>Dikarya</taxon>
        <taxon>Ascomycota</taxon>
        <taxon>Pezizomycotina</taxon>
        <taxon>Sordariomycetes</taxon>
        <taxon>Hypocreomycetidae</taxon>
        <taxon>Glomerellales</taxon>
        <taxon>Glomerellaceae</taxon>
        <taxon>Colletotrichum</taxon>
        <taxon>Colletotrichum destructivum species complex</taxon>
    </lineage>
</organism>
<evidence type="ECO:0000259" key="1">
    <source>
        <dbReference type="Pfam" id="PF00107"/>
    </source>
</evidence>
<sequence length="177" mass="19925">MAVQVATAMGCRAMCAIAAEFGAQPCLNYTQEPAWWERVLELTEHKGVDVVFDPVSLVDRSLKYIAHRGKILIVGFAGTDDKMEHTAMNRVLLKQASLIGYRYGESPRRHPGEQKMIWDELHYLIESNKIQPAIFKPSYHGLGQVPRALKDMANRKIWGKAVVTLDNSMEGTSRARI</sequence>
<evidence type="ECO:0000313" key="3">
    <source>
        <dbReference type="Proteomes" id="UP000310108"/>
    </source>
</evidence>
<dbReference type="PANTHER" id="PTHR43677:SF4">
    <property type="entry name" value="QUINONE OXIDOREDUCTASE-LIKE PROTEIN 2"/>
    <property type="match status" value="1"/>
</dbReference>
<dbReference type="Proteomes" id="UP000310108">
    <property type="component" value="Unassembled WGS sequence"/>
</dbReference>
<accession>A0A4U6XLX3</accession>
<reference evidence="2 3" key="1">
    <citation type="journal article" date="2019" name="PLoS ONE">
        <title>Comparative genome analysis indicates high evolutionary potential of pathogenicity genes in Colletotrichum tanaceti.</title>
        <authorList>
            <person name="Lelwala R.V."/>
            <person name="Korhonen P.K."/>
            <person name="Young N.D."/>
            <person name="Scott J.B."/>
            <person name="Ades P.A."/>
            <person name="Gasser R.B."/>
            <person name="Taylor P.W.J."/>
        </authorList>
    </citation>
    <scope>NUCLEOTIDE SEQUENCE [LARGE SCALE GENOMIC DNA]</scope>
    <source>
        <strain evidence="2">BRIP57314</strain>
    </source>
</reference>
<comment type="caution">
    <text evidence="2">The sequence shown here is derived from an EMBL/GenBank/DDBJ whole genome shotgun (WGS) entry which is preliminary data.</text>
</comment>
<dbReference type="GO" id="GO:0016491">
    <property type="term" value="F:oxidoreductase activity"/>
    <property type="evidence" value="ECO:0007669"/>
    <property type="project" value="TreeGrafter"/>
</dbReference>
<feature type="domain" description="Alcohol dehydrogenase-like C-terminal" evidence="1">
    <location>
        <begin position="1"/>
        <end position="107"/>
    </location>
</feature>
<dbReference type="EMBL" id="PJEX01000061">
    <property type="protein sequence ID" value="TKW56658.1"/>
    <property type="molecule type" value="Genomic_DNA"/>
</dbReference>
<evidence type="ECO:0000313" key="2">
    <source>
        <dbReference type="EMBL" id="TKW56658.1"/>
    </source>
</evidence>
<proteinExistence type="predicted"/>
<keyword evidence="3" id="KW-1185">Reference proteome</keyword>
<dbReference type="InterPro" id="IPR051397">
    <property type="entry name" value="Zn-ADH-like_protein"/>
</dbReference>
<protein>
    <submittedName>
        <fullName evidence="2">Quinone oxidoreductase-like protein 2</fullName>
    </submittedName>
</protein>
<name>A0A4U6XLX3_9PEZI</name>
<dbReference type="AlphaFoldDB" id="A0A4U6XLX3"/>
<gene>
    <name evidence="2" type="ORF">CTA1_13120</name>
</gene>
<dbReference type="STRING" id="1306861.A0A4U6XLX3"/>